<accession>A0A812QB82</accession>
<sequence>MSGMASRLSDVFLRSPFWQSTAQHSRASGAEPEAAEASTDPVADADATEASEAKSPPGCSEIHRATEDDTARSGEGAPTSLGVEQAGDECVLPAAPDSADLVAPSSSTAPPEDLPTASVTRGLRLKSGPVDVPTTPPRRSRRLKGLAPTPSPLPQRKRKLTEHAETAKPGPESDLPKRTSFAEILKACVGQSSLQRTQKKAPKAPKAKAAKAKSCRRSVERPNTLQQGRRLPQGPALTRIPAEVFERHAPEPSTRSRPKRRRMPPLQAWRNERVVYERTARSQTPSVVAVQMDMTTPSTPTATTSTATDSVARNRLPALQAPLKALGSLQSSEFKDFVGICTSRLTSRVLALPDRGEAHPCTISISGPGILHVLDGTLRIAKEGAAKEMQLSEGAFMLVKDSDRRLVAGRASRPSSVAVRFLWVEVR</sequence>
<comment type="caution">
    <text evidence="2">The sequence shown here is derived from an EMBL/GenBank/DDBJ whole genome shotgun (WGS) entry which is preliminary data.</text>
</comment>
<evidence type="ECO:0000313" key="2">
    <source>
        <dbReference type="EMBL" id="CAE7376702.1"/>
    </source>
</evidence>
<evidence type="ECO:0000256" key="1">
    <source>
        <dbReference type="SAM" id="MobiDB-lite"/>
    </source>
</evidence>
<proteinExistence type="predicted"/>
<feature type="compositionally biased region" description="Low complexity" evidence="1">
    <location>
        <begin position="25"/>
        <end position="38"/>
    </location>
</feature>
<dbReference type="OrthoDB" id="438093at2759"/>
<protein>
    <submittedName>
        <fullName evidence="2">Mfsd7-A protein</fullName>
    </submittedName>
</protein>
<evidence type="ECO:0000313" key="3">
    <source>
        <dbReference type="Proteomes" id="UP000604046"/>
    </source>
</evidence>
<reference evidence="2" key="1">
    <citation type="submission" date="2021-02" db="EMBL/GenBank/DDBJ databases">
        <authorList>
            <person name="Dougan E. K."/>
            <person name="Rhodes N."/>
            <person name="Thang M."/>
            <person name="Chan C."/>
        </authorList>
    </citation>
    <scope>NUCLEOTIDE SEQUENCE</scope>
</reference>
<dbReference type="AlphaFoldDB" id="A0A812QB82"/>
<feature type="region of interest" description="Disordered" evidence="1">
    <location>
        <begin position="20"/>
        <end position="234"/>
    </location>
</feature>
<keyword evidence="3" id="KW-1185">Reference proteome</keyword>
<dbReference type="EMBL" id="CAJNDS010002214">
    <property type="protein sequence ID" value="CAE7376702.1"/>
    <property type="molecule type" value="Genomic_DNA"/>
</dbReference>
<name>A0A812QB82_9DINO</name>
<feature type="compositionally biased region" description="Basic residues" evidence="1">
    <location>
        <begin position="197"/>
        <end position="216"/>
    </location>
</feature>
<feature type="compositionally biased region" description="Basic and acidic residues" evidence="1">
    <location>
        <begin position="61"/>
        <end position="72"/>
    </location>
</feature>
<dbReference type="Proteomes" id="UP000604046">
    <property type="component" value="Unassembled WGS sequence"/>
</dbReference>
<organism evidence="2 3">
    <name type="scientific">Symbiodinium natans</name>
    <dbReference type="NCBI Taxonomy" id="878477"/>
    <lineage>
        <taxon>Eukaryota</taxon>
        <taxon>Sar</taxon>
        <taxon>Alveolata</taxon>
        <taxon>Dinophyceae</taxon>
        <taxon>Suessiales</taxon>
        <taxon>Symbiodiniaceae</taxon>
        <taxon>Symbiodinium</taxon>
    </lineage>
</organism>
<gene>
    <name evidence="2" type="primary">mfsd7-A</name>
    <name evidence="2" type="ORF">SNAT2548_LOCUS20575</name>
</gene>